<reference evidence="2" key="1">
    <citation type="submission" date="2021-06" db="EMBL/GenBank/DDBJ databases">
        <authorList>
            <person name="Kallberg Y."/>
            <person name="Tangrot J."/>
            <person name="Rosling A."/>
        </authorList>
    </citation>
    <scope>NUCLEOTIDE SEQUENCE</scope>
    <source>
        <strain evidence="2">CL551</strain>
    </source>
</reference>
<proteinExistence type="predicted"/>
<name>A0A9N9ATV5_9GLOM</name>
<feature type="region of interest" description="Disordered" evidence="1">
    <location>
        <begin position="1"/>
        <end position="25"/>
    </location>
</feature>
<evidence type="ECO:0000313" key="2">
    <source>
        <dbReference type="EMBL" id="CAG8544644.1"/>
    </source>
</evidence>
<organism evidence="2 3">
    <name type="scientific">Acaulospora morrowiae</name>
    <dbReference type="NCBI Taxonomy" id="94023"/>
    <lineage>
        <taxon>Eukaryota</taxon>
        <taxon>Fungi</taxon>
        <taxon>Fungi incertae sedis</taxon>
        <taxon>Mucoromycota</taxon>
        <taxon>Glomeromycotina</taxon>
        <taxon>Glomeromycetes</taxon>
        <taxon>Diversisporales</taxon>
        <taxon>Acaulosporaceae</taxon>
        <taxon>Acaulospora</taxon>
    </lineage>
</organism>
<dbReference type="AlphaFoldDB" id="A0A9N9ATV5"/>
<dbReference type="EMBL" id="CAJVPV010003154">
    <property type="protein sequence ID" value="CAG8544644.1"/>
    <property type="molecule type" value="Genomic_DNA"/>
</dbReference>
<evidence type="ECO:0000313" key="3">
    <source>
        <dbReference type="Proteomes" id="UP000789342"/>
    </source>
</evidence>
<comment type="caution">
    <text evidence="2">The sequence shown here is derived from an EMBL/GenBank/DDBJ whole genome shotgun (WGS) entry which is preliminary data.</text>
</comment>
<gene>
    <name evidence="2" type="ORF">AMORRO_LOCUS5292</name>
</gene>
<accession>A0A9N9ATV5</accession>
<protein>
    <submittedName>
        <fullName evidence="2">12043_t:CDS:1</fullName>
    </submittedName>
</protein>
<keyword evidence="3" id="KW-1185">Reference proteome</keyword>
<evidence type="ECO:0000256" key="1">
    <source>
        <dbReference type="SAM" id="MobiDB-lite"/>
    </source>
</evidence>
<sequence length="265" mass="30339">MLFPIQGGSTQKSPEDESEGDGVHVDSGEFPNYSLIGRNDAENPLFVSGHYSNDATVNQDESVPLNNTHKWLYSEIGDDLLSSHIMSVMEKYRSKLTSKYDLVHSFILDLTPFNTTYYEEIGSSIRASYEKLRSKQPKLHESQDWKKILYWVERAVGALEIWCASRDSSNLFTIGIQLYMTEIRIYMMEKRGIYRLHLLKSFKHHLLCSSYEKLLIALSWAWNIKGIFVQGLVKELSLKSDDSAIVSAKTPKRSPPNEMKTIKTS</sequence>
<dbReference type="Proteomes" id="UP000789342">
    <property type="component" value="Unassembled WGS sequence"/>
</dbReference>
<dbReference type="OrthoDB" id="2404217at2759"/>